<comment type="caution">
    <text evidence="2">The sequence shown here is derived from an EMBL/GenBank/DDBJ whole genome shotgun (WGS) entry which is preliminary data.</text>
</comment>
<dbReference type="Proteomes" id="UP000760860">
    <property type="component" value="Unassembled WGS sequence"/>
</dbReference>
<evidence type="ECO:0000313" key="3">
    <source>
        <dbReference type="EMBL" id="KAG3217820.1"/>
    </source>
</evidence>
<sequence length="69" mass="7346">MRRPVKPAISGITKRAPELPPPQGVRPTPCHLRFGPGYSGLGYAPVRRTEMAQMATAVAFASASPRSLS</sequence>
<organism evidence="2 4">
    <name type="scientific">Phytophthora cactorum</name>
    <dbReference type="NCBI Taxonomy" id="29920"/>
    <lineage>
        <taxon>Eukaryota</taxon>
        <taxon>Sar</taxon>
        <taxon>Stramenopiles</taxon>
        <taxon>Oomycota</taxon>
        <taxon>Peronosporomycetes</taxon>
        <taxon>Peronosporales</taxon>
        <taxon>Peronosporaceae</taxon>
        <taxon>Phytophthora</taxon>
    </lineage>
</organism>
<gene>
    <name evidence="2" type="ORF">PC117_g5443</name>
    <name evidence="3" type="ORF">PC129_g11358</name>
</gene>
<protein>
    <submittedName>
        <fullName evidence="2">Uncharacterized protein</fullName>
    </submittedName>
</protein>
<dbReference type="AlphaFoldDB" id="A0A8T1E6Z2"/>
<evidence type="ECO:0000313" key="2">
    <source>
        <dbReference type="EMBL" id="KAG2949228.1"/>
    </source>
</evidence>
<feature type="region of interest" description="Disordered" evidence="1">
    <location>
        <begin position="1"/>
        <end position="26"/>
    </location>
</feature>
<dbReference type="Proteomes" id="UP000736787">
    <property type="component" value="Unassembled WGS sequence"/>
</dbReference>
<evidence type="ECO:0000313" key="4">
    <source>
        <dbReference type="Proteomes" id="UP000736787"/>
    </source>
</evidence>
<dbReference type="EMBL" id="RCMK01000095">
    <property type="protein sequence ID" value="KAG2949228.1"/>
    <property type="molecule type" value="Genomic_DNA"/>
</dbReference>
<proteinExistence type="predicted"/>
<evidence type="ECO:0000256" key="1">
    <source>
        <dbReference type="SAM" id="MobiDB-lite"/>
    </source>
</evidence>
<name>A0A8T1E6Z2_9STRA</name>
<dbReference type="EMBL" id="RCMV01000398">
    <property type="protein sequence ID" value="KAG3217820.1"/>
    <property type="molecule type" value="Genomic_DNA"/>
</dbReference>
<reference evidence="2" key="1">
    <citation type="submission" date="2018-10" db="EMBL/GenBank/DDBJ databases">
        <title>Effector identification in a new, highly contiguous assembly of the strawberry crown rot pathogen Phytophthora cactorum.</title>
        <authorList>
            <person name="Armitage A.D."/>
            <person name="Nellist C.F."/>
            <person name="Bates H."/>
            <person name="Vickerstaff R.J."/>
            <person name="Harrison R.J."/>
        </authorList>
    </citation>
    <scope>NUCLEOTIDE SEQUENCE</scope>
    <source>
        <strain evidence="2">4040</strain>
        <strain evidence="3">P421</strain>
    </source>
</reference>
<accession>A0A8T1E6Z2</accession>